<dbReference type="KEGG" id="buo:BRPE64_BCDS07420"/>
<organism evidence="1 2">
    <name type="scientific">Caballeronia insecticola</name>
    <dbReference type="NCBI Taxonomy" id="758793"/>
    <lineage>
        <taxon>Bacteria</taxon>
        <taxon>Pseudomonadati</taxon>
        <taxon>Pseudomonadota</taxon>
        <taxon>Betaproteobacteria</taxon>
        <taxon>Burkholderiales</taxon>
        <taxon>Burkholderiaceae</taxon>
        <taxon>Caballeronia</taxon>
    </lineage>
</organism>
<reference evidence="1 2" key="1">
    <citation type="journal article" date="2013" name="Genome Announc.">
        <title>Complete Genome Sequence of Burkholderia sp. Strain RPE64, Bacterial Symbiont of the Bean Bug Riptortus pedestris.</title>
        <authorList>
            <person name="Shibata T.F."/>
            <person name="Maeda T."/>
            <person name="Nikoh N."/>
            <person name="Yamaguchi K."/>
            <person name="Oshima K."/>
            <person name="Hattori M."/>
            <person name="Nishiyama T."/>
            <person name="Hasebe M."/>
            <person name="Fukatsu T."/>
            <person name="Kikuchi Y."/>
            <person name="Shigenobu S."/>
        </authorList>
    </citation>
    <scope>NUCLEOTIDE SEQUENCE [LARGE SCALE GENOMIC DNA]</scope>
</reference>
<gene>
    <name evidence="1" type="ORF">BRPE64_BCDS07420</name>
</gene>
<sequence length="118" mass="12847">MALDLTNTAKTFVSNISSAVKDTTTQDLTTLKGFSEEQLDSLARQSALVAGMIEKNEFTDDERDFFLIGLQNMASSFVHTLIGMLEVEIEKIYNAVVKAIYDSISSLAKVALAVPVPV</sequence>
<dbReference type="Proteomes" id="UP000013966">
    <property type="component" value="Chromosome 2"/>
</dbReference>
<proteinExistence type="predicted"/>
<dbReference type="AlphaFoldDB" id="R4WLE3"/>
<keyword evidence="2" id="KW-1185">Reference proteome</keyword>
<reference evidence="1 2" key="2">
    <citation type="journal article" date="2018" name="Int. J. Syst. Evol. Microbiol.">
        <title>Burkholderia insecticola sp. nov., a gut symbiotic bacterium of the bean bug Riptortus pedestris.</title>
        <authorList>
            <person name="Takeshita K."/>
            <person name="Tamaki H."/>
            <person name="Ohbayashi T."/>
            <person name="Meng X.-Y."/>
            <person name="Sone T."/>
            <person name="Mitani Y."/>
            <person name="Peeters C."/>
            <person name="Kikuchi Y."/>
            <person name="Vandamme P."/>
        </authorList>
    </citation>
    <scope>NUCLEOTIDE SEQUENCE [LARGE SCALE GENOMIC DNA]</scope>
    <source>
        <strain evidence="1">RPE64</strain>
    </source>
</reference>
<protein>
    <submittedName>
        <fullName evidence="1">Uncharacterized protein</fullName>
    </submittedName>
</protein>
<dbReference type="PATRIC" id="fig|758793.3.peg.3650"/>
<evidence type="ECO:0000313" key="1">
    <source>
        <dbReference type="EMBL" id="BAN25403.1"/>
    </source>
</evidence>
<dbReference type="RefSeq" id="WP_016354833.1">
    <property type="nucleotide sequence ID" value="NC_021294.1"/>
</dbReference>
<evidence type="ECO:0000313" key="2">
    <source>
        <dbReference type="Proteomes" id="UP000013966"/>
    </source>
</evidence>
<dbReference type="STRING" id="758793.BRPE64_BCDS07420"/>
<dbReference type="HOGENOM" id="CLU_167410_0_0_4"/>
<name>R4WLE3_9BURK</name>
<dbReference type="EMBL" id="AP013059">
    <property type="protein sequence ID" value="BAN25403.1"/>
    <property type="molecule type" value="Genomic_DNA"/>
</dbReference>
<dbReference type="OrthoDB" id="9102346at2"/>
<accession>R4WLE3</accession>